<protein>
    <submittedName>
        <fullName evidence="2">NADH-ubiquinone oxidoreductase chain L</fullName>
        <ecNumber evidence="2">1.6.5.3</ecNumber>
    </submittedName>
</protein>
<evidence type="ECO:0000256" key="1">
    <source>
        <dbReference type="SAM" id="MobiDB-lite"/>
    </source>
</evidence>
<dbReference type="GO" id="GO:0016491">
    <property type="term" value="F:oxidoreductase activity"/>
    <property type="evidence" value="ECO:0007669"/>
    <property type="project" value="UniProtKB-KW"/>
</dbReference>
<evidence type="ECO:0000313" key="2">
    <source>
        <dbReference type="EMBL" id="CAA9473742.1"/>
    </source>
</evidence>
<sequence length="152" mass="16769">DRREDHRVARPAAAAPRHAGHLARPPLPAGQGAGLDRHAGDRRRVRVRRPDLHQPRGARRGGAPGARGRVGLRAHGRRRRADLPAGRPPERPDDPRGHRRLDADPPLLRVVHGVRPRLHAVLRLPELLRLLDAAAGPGRQLHDAHRRVGVRG</sequence>
<organism evidence="2">
    <name type="scientific">uncultured Solirubrobacteraceae bacterium</name>
    <dbReference type="NCBI Taxonomy" id="1162706"/>
    <lineage>
        <taxon>Bacteria</taxon>
        <taxon>Bacillati</taxon>
        <taxon>Actinomycetota</taxon>
        <taxon>Thermoleophilia</taxon>
        <taxon>Solirubrobacterales</taxon>
        <taxon>Solirubrobacteraceae</taxon>
        <taxon>environmental samples</taxon>
    </lineage>
</organism>
<keyword evidence="2" id="KW-0560">Oxidoreductase</keyword>
<dbReference type="EC" id="1.6.5.3" evidence="2"/>
<keyword evidence="2" id="KW-0830">Ubiquinone</keyword>
<feature type="non-terminal residue" evidence="2">
    <location>
        <position position="152"/>
    </location>
</feature>
<gene>
    <name evidence="2" type="ORF">AVDCRST_MAG30-296</name>
</gene>
<dbReference type="EMBL" id="CADCVS010000058">
    <property type="protein sequence ID" value="CAA9473742.1"/>
    <property type="molecule type" value="Genomic_DNA"/>
</dbReference>
<feature type="compositionally biased region" description="Basic residues" evidence="1">
    <location>
        <begin position="70"/>
        <end position="80"/>
    </location>
</feature>
<feature type="compositionally biased region" description="Basic and acidic residues" evidence="1">
    <location>
        <begin position="88"/>
        <end position="103"/>
    </location>
</feature>
<proteinExistence type="predicted"/>
<reference evidence="2" key="1">
    <citation type="submission" date="2020-02" db="EMBL/GenBank/DDBJ databases">
        <authorList>
            <person name="Meier V. D."/>
        </authorList>
    </citation>
    <scope>NUCLEOTIDE SEQUENCE</scope>
    <source>
        <strain evidence="2">AVDCRST_MAG30</strain>
    </source>
</reference>
<accession>A0A6J4RHK4</accession>
<feature type="non-terminal residue" evidence="2">
    <location>
        <position position="1"/>
    </location>
</feature>
<name>A0A6J4RHK4_9ACTN</name>
<dbReference type="AlphaFoldDB" id="A0A6J4RHK4"/>
<feature type="region of interest" description="Disordered" evidence="1">
    <location>
        <begin position="1"/>
        <end position="105"/>
    </location>
</feature>